<keyword evidence="2" id="KW-1185">Reference proteome</keyword>
<gene>
    <name evidence="1" type="ORF">FA95DRAFT_1683516</name>
</gene>
<sequence length="370" mass="41524">MTGNNVPLLTFPPGSLGSASLRSAGDAYNEDDDGQASSVKRWYHYLPLCLVIFCLLIPHPSLLHVLIHYHLLVLDSPLQFTIHLLTTYTLTFAAFSSLIVCVARDPGPVPDPKHESGDGEDMTLEDALMAPPPADDYLQPGRWCKICWAPKPERAHHCSACGRCVLKMDHHCPWVGAKCIGHRTYPSFVHLLASVTLLALYIASVNISGLWYAFSNPLSMGEVTPVHMLFLAFMGIVVTMIIGSFFGYHVYLILTNQTTIENISSFHILRHLPPLPPSKLSSPPYEHELSFDQRRLVRAAHRSVRMYDIGWRRNWAQVFAPAHNWRMWLARVLWGGACVGNGQKFPLNPRADEMLARLAEELVKLEQDRG</sequence>
<dbReference type="EMBL" id="MU276156">
    <property type="protein sequence ID" value="KAI0040951.1"/>
    <property type="molecule type" value="Genomic_DNA"/>
</dbReference>
<name>A0ACB8RBG1_9AGAM</name>
<organism evidence="1 2">
    <name type="scientific">Auriscalpium vulgare</name>
    <dbReference type="NCBI Taxonomy" id="40419"/>
    <lineage>
        <taxon>Eukaryota</taxon>
        <taxon>Fungi</taxon>
        <taxon>Dikarya</taxon>
        <taxon>Basidiomycota</taxon>
        <taxon>Agaricomycotina</taxon>
        <taxon>Agaricomycetes</taxon>
        <taxon>Russulales</taxon>
        <taxon>Auriscalpiaceae</taxon>
        <taxon>Auriscalpium</taxon>
    </lineage>
</organism>
<reference evidence="1" key="1">
    <citation type="submission" date="2021-02" db="EMBL/GenBank/DDBJ databases">
        <authorList>
            <consortium name="DOE Joint Genome Institute"/>
            <person name="Ahrendt S."/>
            <person name="Looney B.P."/>
            <person name="Miyauchi S."/>
            <person name="Morin E."/>
            <person name="Drula E."/>
            <person name="Courty P.E."/>
            <person name="Chicoki N."/>
            <person name="Fauchery L."/>
            <person name="Kohler A."/>
            <person name="Kuo A."/>
            <person name="Labutti K."/>
            <person name="Pangilinan J."/>
            <person name="Lipzen A."/>
            <person name="Riley R."/>
            <person name="Andreopoulos W."/>
            <person name="He G."/>
            <person name="Johnson J."/>
            <person name="Barry K.W."/>
            <person name="Grigoriev I.V."/>
            <person name="Nagy L."/>
            <person name="Hibbett D."/>
            <person name="Henrissat B."/>
            <person name="Matheny P.B."/>
            <person name="Labbe J."/>
            <person name="Martin F."/>
        </authorList>
    </citation>
    <scope>NUCLEOTIDE SEQUENCE</scope>
    <source>
        <strain evidence="1">FP105234-sp</strain>
    </source>
</reference>
<evidence type="ECO:0000313" key="2">
    <source>
        <dbReference type="Proteomes" id="UP000814033"/>
    </source>
</evidence>
<comment type="caution">
    <text evidence="1">The sequence shown here is derived from an EMBL/GenBank/DDBJ whole genome shotgun (WGS) entry which is preliminary data.</text>
</comment>
<dbReference type="Proteomes" id="UP000814033">
    <property type="component" value="Unassembled WGS sequence"/>
</dbReference>
<evidence type="ECO:0000313" key="1">
    <source>
        <dbReference type="EMBL" id="KAI0040951.1"/>
    </source>
</evidence>
<reference evidence="1" key="2">
    <citation type="journal article" date="2022" name="New Phytol.">
        <title>Evolutionary transition to the ectomycorrhizal habit in the genomes of a hyperdiverse lineage of mushroom-forming fungi.</title>
        <authorList>
            <person name="Looney B."/>
            <person name="Miyauchi S."/>
            <person name="Morin E."/>
            <person name="Drula E."/>
            <person name="Courty P.E."/>
            <person name="Kohler A."/>
            <person name="Kuo A."/>
            <person name="LaButti K."/>
            <person name="Pangilinan J."/>
            <person name="Lipzen A."/>
            <person name="Riley R."/>
            <person name="Andreopoulos W."/>
            <person name="He G."/>
            <person name="Johnson J."/>
            <person name="Nolan M."/>
            <person name="Tritt A."/>
            <person name="Barry K.W."/>
            <person name="Grigoriev I.V."/>
            <person name="Nagy L.G."/>
            <person name="Hibbett D."/>
            <person name="Henrissat B."/>
            <person name="Matheny P.B."/>
            <person name="Labbe J."/>
            <person name="Martin F.M."/>
        </authorList>
    </citation>
    <scope>NUCLEOTIDE SEQUENCE</scope>
    <source>
        <strain evidence="1">FP105234-sp</strain>
    </source>
</reference>
<protein>
    <submittedName>
        <fullName evidence="1">Zf-DHHC-domain-containing protein</fullName>
    </submittedName>
</protein>
<proteinExistence type="predicted"/>
<accession>A0ACB8RBG1</accession>